<organism evidence="3 4">
    <name type="scientific">Tuber borchii</name>
    <name type="common">White truffle</name>
    <dbReference type="NCBI Taxonomy" id="42251"/>
    <lineage>
        <taxon>Eukaryota</taxon>
        <taxon>Fungi</taxon>
        <taxon>Dikarya</taxon>
        <taxon>Ascomycota</taxon>
        <taxon>Pezizomycotina</taxon>
        <taxon>Pezizomycetes</taxon>
        <taxon>Pezizales</taxon>
        <taxon>Tuberaceae</taxon>
        <taxon>Tuber</taxon>
    </lineage>
</organism>
<dbReference type="GO" id="GO:0005628">
    <property type="term" value="C:prospore membrane"/>
    <property type="evidence" value="ECO:0007669"/>
    <property type="project" value="TreeGrafter"/>
</dbReference>
<dbReference type="PROSITE" id="PS50003">
    <property type="entry name" value="PH_DOMAIN"/>
    <property type="match status" value="2"/>
</dbReference>
<dbReference type="Pfam" id="PF15404">
    <property type="entry name" value="PH_4"/>
    <property type="match status" value="1"/>
</dbReference>
<feature type="compositionally biased region" description="Low complexity" evidence="1">
    <location>
        <begin position="240"/>
        <end position="258"/>
    </location>
</feature>
<feature type="region of interest" description="Disordered" evidence="1">
    <location>
        <begin position="109"/>
        <end position="218"/>
    </location>
</feature>
<feature type="domain" description="PH" evidence="2">
    <location>
        <begin position="655"/>
        <end position="863"/>
    </location>
</feature>
<dbReference type="Pfam" id="PF15407">
    <property type="entry name" value="Spo7_2_N"/>
    <property type="match status" value="1"/>
</dbReference>
<dbReference type="EMBL" id="NESQ01000578">
    <property type="protein sequence ID" value="PUU72315.1"/>
    <property type="molecule type" value="Genomic_DNA"/>
</dbReference>
<dbReference type="STRING" id="42251.A0A2T6ZA14"/>
<keyword evidence="4" id="KW-1185">Reference proteome</keyword>
<dbReference type="SMART" id="SM00233">
    <property type="entry name" value="PH"/>
    <property type="match status" value="2"/>
</dbReference>
<feature type="domain" description="PH" evidence="2">
    <location>
        <begin position="926"/>
        <end position="1091"/>
    </location>
</feature>
<dbReference type="OrthoDB" id="5579281at2759"/>
<gene>
    <name evidence="3" type="ORF">B9Z19DRAFT_1138049</name>
</gene>
<dbReference type="PANTHER" id="PTHR28076">
    <property type="entry name" value="SPORULATION-SPECIFIC PROTEIN 71"/>
    <property type="match status" value="1"/>
</dbReference>
<reference evidence="3 4" key="1">
    <citation type="submission" date="2017-04" db="EMBL/GenBank/DDBJ databases">
        <title>Draft genome sequence of Tuber borchii Vittad., a whitish edible truffle.</title>
        <authorList>
            <consortium name="DOE Joint Genome Institute"/>
            <person name="Murat C."/>
            <person name="Kuo A."/>
            <person name="Barry K.W."/>
            <person name="Clum A."/>
            <person name="Dockter R.B."/>
            <person name="Fauchery L."/>
            <person name="Iotti M."/>
            <person name="Kohler A."/>
            <person name="Labutti K."/>
            <person name="Lindquist E.A."/>
            <person name="Lipzen A."/>
            <person name="Ohm R.A."/>
            <person name="Wang M."/>
            <person name="Grigoriev I.V."/>
            <person name="Zambonelli A."/>
            <person name="Martin F.M."/>
        </authorList>
    </citation>
    <scope>NUCLEOTIDE SEQUENCE [LARGE SCALE GENOMIC DNA]</scope>
    <source>
        <strain evidence="3 4">Tbo3840</strain>
    </source>
</reference>
<feature type="region of interest" description="Disordered" evidence="1">
    <location>
        <begin position="238"/>
        <end position="258"/>
    </location>
</feature>
<feature type="region of interest" description="Disordered" evidence="1">
    <location>
        <begin position="277"/>
        <end position="331"/>
    </location>
</feature>
<proteinExistence type="predicted"/>
<evidence type="ECO:0000313" key="3">
    <source>
        <dbReference type="EMBL" id="PUU72315.1"/>
    </source>
</evidence>
<dbReference type="InterPro" id="IPR040345">
    <property type="entry name" value="Mug56/Spo71"/>
</dbReference>
<evidence type="ECO:0000313" key="4">
    <source>
        <dbReference type="Proteomes" id="UP000244722"/>
    </source>
</evidence>
<dbReference type="GO" id="GO:1902657">
    <property type="term" value="P:protein localization to prospore membrane"/>
    <property type="evidence" value="ECO:0007669"/>
    <property type="project" value="InterPro"/>
</dbReference>
<dbReference type="InterPro" id="IPR029217">
    <property type="entry name" value="Spo7_2_N"/>
</dbReference>
<dbReference type="Proteomes" id="UP000244722">
    <property type="component" value="Unassembled WGS sequence"/>
</dbReference>
<comment type="caution">
    <text evidence="3">The sequence shown here is derived from an EMBL/GenBank/DDBJ whole genome shotgun (WGS) entry which is preliminary data.</text>
</comment>
<name>A0A2T6ZA14_TUBBO</name>
<protein>
    <submittedName>
        <fullName evidence="3">Pleckstrin homology domain-domain-containing protein</fullName>
    </submittedName>
</protein>
<dbReference type="PANTHER" id="PTHR28076:SF1">
    <property type="entry name" value="PROSPORE MEMBRANE ADAPTER PROTEIN SPO71"/>
    <property type="match status" value="1"/>
</dbReference>
<accession>A0A2T6ZA14</accession>
<dbReference type="SUPFAM" id="SSF50729">
    <property type="entry name" value="PH domain-like"/>
    <property type="match status" value="1"/>
</dbReference>
<feature type="compositionally biased region" description="Polar residues" evidence="1">
    <location>
        <begin position="129"/>
        <end position="144"/>
    </location>
</feature>
<dbReference type="InterPro" id="IPR001849">
    <property type="entry name" value="PH_domain"/>
</dbReference>
<sequence length="1105" mass="125986">MSEEFLAPQEEEEEVLIEQPENIRGVKLDPNSYTAHRLHHATPEHLHITTRRVFVGPIPIGWLKNHRSEWYKHHLGVLGAGKNSTFTAAEHGCGEPMLGGLVRRDASDWWREESEGEDSGSIHRVLETSGPTPIPRSNTMTSGSQRKKGKERATTTDGTRQRPMSRGSRKRSRRVDMNRGESFATANESWDSGEEGYSSGEQEQEEDEEEENAPPMRSIEGLRIDTDLEGFPEDLVSQEPVPLSAGSGAASSVSPTQSLEASNSLASLLKHDAQARERLRQASPRGRTPLLERTLSSKKLGILSRARGSRLPKENVASSSSPPPPPPAERVVTNKERVAAGLVRFNTAVDIRERDREMQMKLADLSRSRTFRHIGRYRHHCRKREGEIVKMENMLVRVEVSTTPVPGEYDENESMKIVTQLREKWREFVVVCRQTGEKGTPLALQLYKKRVIPAIDKPRVSSHGMREIPLNPKITKVNLYSSLDKTLVIWLPYKRGSIIYIMRPRCSSSSVEWYTFLQGALGWNRSDKLLISVPGLALSITIDNPFARVEQKLEEDSDDEAPIREERAVAKNLLNRSLQLLGEVREWGDIIEHWKKNERMGLAWRRYDRLEWIHGVNEHRMYGSMAMQKTHELEIRPKTHYPTETKVDGEKMTEPAPVEGFLLRLTSGKGRQERLGRLFYKRLYFTTHDNLLCFCRPARALPPPPPKLPVHAGTIPKLSEIKDEIPLIYAVAPYAPDTDGDIAWITKGTAKEIDCRDKDAYDEGERKVNTLLRAEGFIDLCKVVEVRYVRRNPQGKDAGIGHGESADFDRSVPDSNREDGAIGEFNDEKTFELVLDNGCTLRLQGYDQRTRDEWMTRLKDLVKYWRARDREDLATLRRTRDANLKELNLDEEQESVVGQFARKWEVSRSIASGEIFNVCGLSSCRAVTMSGVLYRKPRRHATFNRYNVILCHGELLTFHNTYRKNSGAELPHIHQERHSSLSLRDCYVYSGLITENELLYQNQTFDSNTPGRHALPRVYQDGMTSHDEDTMTCFVVWHGMRRNTFKTKDDGGKTVRHRVTPLGRTGTAIVFKARSRLERDAWVMSIGMEIERLNATLPEDIRVTA</sequence>
<dbReference type="InterPro" id="IPR057379">
    <property type="entry name" value="PH_SPO71"/>
</dbReference>
<feature type="compositionally biased region" description="Acidic residues" evidence="1">
    <location>
        <begin position="202"/>
        <end position="212"/>
    </location>
</feature>
<dbReference type="SMART" id="SM01316">
    <property type="entry name" value="Spo7_2_N"/>
    <property type="match status" value="1"/>
</dbReference>
<dbReference type="InterPro" id="IPR039486">
    <property type="entry name" value="Mug56/Spo71_PH"/>
</dbReference>
<dbReference type="Pfam" id="PF23207">
    <property type="entry name" value="PH_SPO71"/>
    <property type="match status" value="1"/>
</dbReference>
<evidence type="ECO:0000259" key="2">
    <source>
        <dbReference type="PROSITE" id="PS50003"/>
    </source>
</evidence>
<evidence type="ECO:0000256" key="1">
    <source>
        <dbReference type="SAM" id="MobiDB-lite"/>
    </source>
</evidence>
<dbReference type="AlphaFoldDB" id="A0A2T6ZA14"/>